<gene>
    <name evidence="12" type="ORF">GCM10023225_09340</name>
</gene>
<evidence type="ECO:0000256" key="7">
    <source>
        <dbReference type="ARBA" id="ARBA00034617"/>
    </source>
</evidence>
<name>A0ABP9HEY0_9ACTN</name>
<evidence type="ECO:0000256" key="3">
    <source>
        <dbReference type="ARBA" id="ARBA00022801"/>
    </source>
</evidence>
<keyword evidence="2 10" id="KW-0547">Nucleotide-binding</keyword>
<evidence type="ECO:0000256" key="8">
    <source>
        <dbReference type="ARBA" id="ARBA00034808"/>
    </source>
</evidence>
<dbReference type="RefSeq" id="WP_345711215.1">
    <property type="nucleotide sequence ID" value="NZ_BAABIL010000117.1"/>
</dbReference>
<evidence type="ECO:0000256" key="4">
    <source>
        <dbReference type="ARBA" id="ARBA00022806"/>
    </source>
</evidence>
<dbReference type="Gene3D" id="1.10.10.160">
    <property type="match status" value="1"/>
</dbReference>
<evidence type="ECO:0000313" key="12">
    <source>
        <dbReference type="EMBL" id="GAA4969228.1"/>
    </source>
</evidence>
<keyword evidence="6" id="KW-0413">Isomerase</keyword>
<feature type="domain" description="UvrD-like helicase ATP-binding" evidence="11">
    <location>
        <begin position="254"/>
        <end position="541"/>
    </location>
</feature>
<dbReference type="Gene3D" id="3.40.50.300">
    <property type="entry name" value="P-loop containing nucleotide triphosphate hydrolases"/>
    <property type="match status" value="2"/>
</dbReference>
<accession>A0ABP9HEY0</accession>
<evidence type="ECO:0000256" key="10">
    <source>
        <dbReference type="PROSITE-ProRule" id="PRU00560"/>
    </source>
</evidence>
<dbReference type="InterPro" id="IPR000212">
    <property type="entry name" value="DNA_helicase_UvrD/REP"/>
</dbReference>
<evidence type="ECO:0000256" key="5">
    <source>
        <dbReference type="ARBA" id="ARBA00022840"/>
    </source>
</evidence>
<evidence type="ECO:0000256" key="1">
    <source>
        <dbReference type="ARBA" id="ARBA00009922"/>
    </source>
</evidence>
<dbReference type="PANTHER" id="PTHR11070">
    <property type="entry name" value="UVRD / RECB / PCRA DNA HELICASE FAMILY MEMBER"/>
    <property type="match status" value="1"/>
</dbReference>
<comment type="caution">
    <text evidence="12">The sequence shown here is derived from an EMBL/GenBank/DDBJ whole genome shotgun (WGS) entry which is preliminary data.</text>
</comment>
<dbReference type="InterPro" id="IPR011528">
    <property type="entry name" value="NERD"/>
</dbReference>
<dbReference type="SUPFAM" id="SSF52540">
    <property type="entry name" value="P-loop containing nucleoside triphosphate hydrolases"/>
    <property type="match status" value="1"/>
</dbReference>
<evidence type="ECO:0000256" key="9">
    <source>
        <dbReference type="ARBA" id="ARBA00048988"/>
    </source>
</evidence>
<comment type="catalytic activity">
    <reaction evidence="9">
        <text>ATP + H2O = ADP + phosphate + H(+)</text>
        <dbReference type="Rhea" id="RHEA:13065"/>
        <dbReference type="ChEBI" id="CHEBI:15377"/>
        <dbReference type="ChEBI" id="CHEBI:15378"/>
        <dbReference type="ChEBI" id="CHEBI:30616"/>
        <dbReference type="ChEBI" id="CHEBI:43474"/>
        <dbReference type="ChEBI" id="CHEBI:456216"/>
        <dbReference type="EC" id="5.6.2.4"/>
    </reaction>
</comment>
<reference evidence="13" key="1">
    <citation type="journal article" date="2019" name="Int. J. Syst. Evol. Microbiol.">
        <title>The Global Catalogue of Microorganisms (GCM) 10K type strain sequencing project: providing services to taxonomists for standard genome sequencing and annotation.</title>
        <authorList>
            <consortium name="The Broad Institute Genomics Platform"/>
            <consortium name="The Broad Institute Genome Sequencing Center for Infectious Disease"/>
            <person name="Wu L."/>
            <person name="Ma J."/>
        </authorList>
    </citation>
    <scope>NUCLEOTIDE SEQUENCE [LARGE SCALE GENOMIC DNA]</scope>
    <source>
        <strain evidence="13">JCM 18126</strain>
    </source>
</reference>
<sequence>MSAELVAGRSQSEAAHRARVRAAEYARLLAGEREQVRRHEAGSAGERRVGALLAAMSAFGWTLLADRRWPGTKHANVDLLHVGPGGVLAIDVKAWAEPHVEGGRLFRGQEDASDDVDKVVRIAELAAESAGEVGLAPLEAVPVLVFAGRSLAPVQLGRAVLLGEQELVPWINRRGARLTAEQVAAVRTVLERDFPPYADASPVPVSVVTLPPVVPLLRPAVQDAEVEALFSVADVERSLLEGALVAPIEDWMTFLHPAQAKLVRQTRNGPARVRGPAGTGKTVIGLHRAAYLASTRPGRILCVSFVRTLPAVLAATFARLAPQHVDRVEFTGLHAWARRFLDARGVRHHVDLGAAETWFWRMWARVGRGSALAEVPVPPRYWWEEVQHVLKGRGLTEFEEYAALERVGRSTPLNRAQREAVWQLYTAYDVALREAGVHDAADLLLLALAELRREPLAEPYAAVVVDEVQDLSRAGVQLLHALGGDGPDGLLLIGDGQQAVYPGGFTLAEAGIDIRGRSTVLETNYRNASRVLEAALDVVSADAFRDLDDALEAGARRMAVARAGGSTTRVDARDAAHLDAALVQAVRDLTAGGASLGDCALLTTTTKDAGRYAGTLRRAGIPLLPLEDYAGVPCGRIKVGTIKRAKGLEFKHVFLPGLRAGGEAAVAGESEVASRERLEVARRELYVGMTRARDGLWLGYVG</sequence>
<protein>
    <recommendedName>
        <fullName evidence="8">DNA 3'-5' helicase</fullName>
        <ecNumber evidence="8">5.6.2.4</ecNumber>
    </recommendedName>
</protein>
<dbReference type="EMBL" id="BAABIL010000117">
    <property type="protein sequence ID" value="GAA4969228.1"/>
    <property type="molecule type" value="Genomic_DNA"/>
</dbReference>
<evidence type="ECO:0000313" key="13">
    <source>
        <dbReference type="Proteomes" id="UP001501195"/>
    </source>
</evidence>
<comment type="catalytic activity">
    <reaction evidence="7">
        <text>Couples ATP hydrolysis with the unwinding of duplex DNA by translocating in the 3'-5' direction.</text>
        <dbReference type="EC" id="5.6.2.4"/>
    </reaction>
</comment>
<keyword evidence="4 10" id="KW-0347">Helicase</keyword>
<dbReference type="InterPro" id="IPR013986">
    <property type="entry name" value="DExx_box_DNA_helicase_dom_sf"/>
</dbReference>
<dbReference type="Pfam" id="PF13361">
    <property type="entry name" value="UvrD_C"/>
    <property type="match status" value="1"/>
</dbReference>
<keyword evidence="13" id="KW-1185">Reference proteome</keyword>
<evidence type="ECO:0000256" key="2">
    <source>
        <dbReference type="ARBA" id="ARBA00022741"/>
    </source>
</evidence>
<evidence type="ECO:0000259" key="11">
    <source>
        <dbReference type="PROSITE" id="PS51198"/>
    </source>
</evidence>
<comment type="similarity">
    <text evidence="1">Belongs to the helicase family. UvrD subfamily.</text>
</comment>
<keyword evidence="3 10" id="KW-0378">Hydrolase</keyword>
<dbReference type="InterPro" id="IPR014016">
    <property type="entry name" value="UvrD-like_ATP-bd"/>
</dbReference>
<keyword evidence="5 10" id="KW-0067">ATP-binding</keyword>
<feature type="binding site" evidence="10">
    <location>
        <begin position="275"/>
        <end position="282"/>
    </location>
    <ligand>
        <name>ATP</name>
        <dbReference type="ChEBI" id="CHEBI:30616"/>
    </ligand>
</feature>
<dbReference type="Proteomes" id="UP001501195">
    <property type="component" value="Unassembled WGS sequence"/>
</dbReference>
<dbReference type="Pfam" id="PF00580">
    <property type="entry name" value="UvrD-helicase"/>
    <property type="match status" value="1"/>
</dbReference>
<dbReference type="Pfam" id="PF08378">
    <property type="entry name" value="NERD"/>
    <property type="match status" value="1"/>
</dbReference>
<dbReference type="PANTHER" id="PTHR11070:SF45">
    <property type="entry name" value="DNA 3'-5' HELICASE"/>
    <property type="match status" value="1"/>
</dbReference>
<proteinExistence type="inferred from homology"/>
<dbReference type="PROSITE" id="PS51198">
    <property type="entry name" value="UVRD_HELICASE_ATP_BIND"/>
    <property type="match status" value="1"/>
</dbReference>
<dbReference type="EC" id="5.6.2.4" evidence="8"/>
<dbReference type="InterPro" id="IPR014017">
    <property type="entry name" value="DNA_helicase_UvrD-like_C"/>
</dbReference>
<evidence type="ECO:0000256" key="6">
    <source>
        <dbReference type="ARBA" id="ARBA00023235"/>
    </source>
</evidence>
<organism evidence="12 13">
    <name type="scientific">Kineococcus glutinatus</name>
    <dbReference type="NCBI Taxonomy" id="1070872"/>
    <lineage>
        <taxon>Bacteria</taxon>
        <taxon>Bacillati</taxon>
        <taxon>Actinomycetota</taxon>
        <taxon>Actinomycetes</taxon>
        <taxon>Kineosporiales</taxon>
        <taxon>Kineosporiaceae</taxon>
        <taxon>Kineococcus</taxon>
    </lineage>
</organism>
<dbReference type="InterPro" id="IPR027417">
    <property type="entry name" value="P-loop_NTPase"/>
</dbReference>